<evidence type="ECO:0000256" key="3">
    <source>
        <dbReference type="SAM" id="Phobius"/>
    </source>
</evidence>
<evidence type="ECO:0000259" key="4">
    <source>
        <dbReference type="PROSITE" id="PS50850"/>
    </source>
</evidence>
<dbReference type="OrthoDB" id="2213137at2759"/>
<keyword evidence="3" id="KW-0812">Transmembrane</keyword>
<accession>A0A433SLX1</accession>
<dbReference type="Gene3D" id="1.20.1250.20">
    <property type="entry name" value="MFS general substrate transporter like domains"/>
    <property type="match status" value="1"/>
</dbReference>
<feature type="domain" description="Major facilitator superfamily (MFS) profile" evidence="4">
    <location>
        <begin position="516"/>
        <end position="712"/>
    </location>
</feature>
<feature type="transmembrane region" description="Helical" evidence="3">
    <location>
        <begin position="517"/>
        <end position="540"/>
    </location>
</feature>
<keyword evidence="6" id="KW-1185">Reference proteome</keyword>
<dbReference type="EMBL" id="RQTK01001472">
    <property type="protein sequence ID" value="RUS70174.1"/>
    <property type="molecule type" value="Genomic_DNA"/>
</dbReference>
<dbReference type="GO" id="GO:0016020">
    <property type="term" value="C:membrane"/>
    <property type="evidence" value="ECO:0007669"/>
    <property type="project" value="UniProtKB-SubCell"/>
</dbReference>
<keyword evidence="3" id="KW-0472">Membrane</keyword>
<proteinExistence type="predicted"/>
<feature type="transmembrane region" description="Helical" evidence="3">
    <location>
        <begin position="674"/>
        <end position="695"/>
    </location>
</feature>
<feature type="region of interest" description="Disordered" evidence="2">
    <location>
        <begin position="263"/>
        <end position="310"/>
    </location>
</feature>
<feature type="transmembrane region" description="Helical" evidence="3">
    <location>
        <begin position="607"/>
        <end position="631"/>
    </location>
</feature>
<sequence>MGIIKYQSQASCDVTSPVVVAGENGADFSTNENEFLNDVTQEEDGREVVHMPYATDSQTSNVPVIINTPPSPAIVQDSNRHSADCAKFVQAQNTPENRTSNISSMSESNIKDVCKQTHTKDPYTSSASFPTNNKTGEAVIVNDENNIAIIVPSSGEYVNRNMPNQSSDECPSNLVNSDVILATSTRHDVRNIDQCNLTHTDTSHANLHLENQLDSKPIESSNLDPPLNSKPISGCSESNFDTQNDKISDVNADVGHHCLNNNNNNNNNIYSGIDREKVIDTPDTRNDNKRDFKNSDIDISDSQPECEQSPPLHLRPFWRVQEPSVGKFKVARIYNSDDHINSIKSSLTAGGEGNSHGDAADGSSNNHLYARRKAEATQQTLSPLAAMDLGKSQAVSLYGINGYSSQHPHHHHQQHHLRRRHPHSNHHHSFYELGGSRVEMADNLSNGGRKRMARGSSTHLAAYHYFGSMASFGAAVTHTSSAENVDVIRTDAKIKGGHSCGKVCDRWFPTRLLKDPLFLLLLVGFVMWTGQSITMTYLPTYAVSLGLERSQAAYLISIIGIVNVIGRPLAGLITDCLPIPSIWLYLFALLLAAVTNFVIPMCKSYNLLATCAAVFGLCMAVAVSMRTIVLVDQMGLDALTESFGIVALFQGIAFIVIPPIAGSMIDHFKSSKPTFWMSAAMYTVSAAMMLAVICVGRRRTRAQDQTVMEVDI</sequence>
<feature type="region of interest" description="Disordered" evidence="2">
    <location>
        <begin position="345"/>
        <end position="365"/>
    </location>
</feature>
<dbReference type="AlphaFoldDB" id="A0A433SLX1"/>
<dbReference type="InterPro" id="IPR011701">
    <property type="entry name" value="MFS"/>
</dbReference>
<dbReference type="InterPro" id="IPR020846">
    <property type="entry name" value="MFS_dom"/>
</dbReference>
<dbReference type="PANTHER" id="PTHR11360">
    <property type="entry name" value="MONOCARBOXYLATE TRANSPORTER"/>
    <property type="match status" value="1"/>
</dbReference>
<reference evidence="5 6" key="1">
    <citation type="submission" date="2019-01" db="EMBL/GenBank/DDBJ databases">
        <title>A draft genome assembly of the solar-powered sea slug Elysia chlorotica.</title>
        <authorList>
            <person name="Cai H."/>
            <person name="Li Q."/>
            <person name="Fang X."/>
            <person name="Li J."/>
            <person name="Curtis N.E."/>
            <person name="Altenburger A."/>
            <person name="Shibata T."/>
            <person name="Feng M."/>
            <person name="Maeda T."/>
            <person name="Schwartz J.A."/>
            <person name="Shigenobu S."/>
            <person name="Lundholm N."/>
            <person name="Nishiyama T."/>
            <person name="Yang H."/>
            <person name="Hasebe M."/>
            <person name="Li S."/>
            <person name="Pierce S.K."/>
            <person name="Wang J."/>
        </authorList>
    </citation>
    <scope>NUCLEOTIDE SEQUENCE [LARGE SCALE GENOMIC DNA]</scope>
    <source>
        <strain evidence="5">EC2010</strain>
        <tissue evidence="5">Whole organism of an adult</tissue>
    </source>
</reference>
<dbReference type="InterPro" id="IPR036259">
    <property type="entry name" value="MFS_trans_sf"/>
</dbReference>
<feature type="compositionally biased region" description="Basic and acidic residues" evidence="2">
    <location>
        <begin position="273"/>
        <end position="296"/>
    </location>
</feature>
<dbReference type="PANTHER" id="PTHR11360:SF306">
    <property type="entry name" value="RE01051P"/>
    <property type="match status" value="1"/>
</dbReference>
<dbReference type="Proteomes" id="UP000271974">
    <property type="component" value="Unassembled WGS sequence"/>
</dbReference>
<evidence type="ECO:0000313" key="5">
    <source>
        <dbReference type="EMBL" id="RUS70174.1"/>
    </source>
</evidence>
<protein>
    <recommendedName>
        <fullName evidence="4">Major facilitator superfamily (MFS) profile domain-containing protein</fullName>
    </recommendedName>
</protein>
<feature type="transmembrane region" description="Helical" evidence="3">
    <location>
        <begin position="552"/>
        <end position="570"/>
    </location>
</feature>
<organism evidence="5 6">
    <name type="scientific">Elysia chlorotica</name>
    <name type="common">Eastern emerald elysia</name>
    <name type="synonym">Sea slug</name>
    <dbReference type="NCBI Taxonomy" id="188477"/>
    <lineage>
        <taxon>Eukaryota</taxon>
        <taxon>Metazoa</taxon>
        <taxon>Spiralia</taxon>
        <taxon>Lophotrochozoa</taxon>
        <taxon>Mollusca</taxon>
        <taxon>Gastropoda</taxon>
        <taxon>Heterobranchia</taxon>
        <taxon>Euthyneura</taxon>
        <taxon>Panpulmonata</taxon>
        <taxon>Sacoglossa</taxon>
        <taxon>Placobranchoidea</taxon>
        <taxon>Plakobranchidae</taxon>
        <taxon>Elysia</taxon>
    </lineage>
</organism>
<evidence type="ECO:0000313" key="6">
    <source>
        <dbReference type="Proteomes" id="UP000271974"/>
    </source>
</evidence>
<comment type="subcellular location">
    <subcellularLocation>
        <location evidence="1">Membrane</location>
        <topology evidence="1">Multi-pass membrane protein</topology>
    </subcellularLocation>
</comment>
<comment type="caution">
    <text evidence="5">The sequence shown here is derived from an EMBL/GenBank/DDBJ whole genome shotgun (WGS) entry which is preliminary data.</text>
</comment>
<evidence type="ECO:0000256" key="2">
    <source>
        <dbReference type="SAM" id="MobiDB-lite"/>
    </source>
</evidence>
<gene>
    <name evidence="5" type="ORF">EGW08_022066</name>
</gene>
<dbReference type="SUPFAM" id="SSF103473">
    <property type="entry name" value="MFS general substrate transporter"/>
    <property type="match status" value="1"/>
</dbReference>
<dbReference type="PROSITE" id="PS50850">
    <property type="entry name" value="MFS"/>
    <property type="match status" value="1"/>
</dbReference>
<dbReference type="Pfam" id="PF07690">
    <property type="entry name" value="MFS_1"/>
    <property type="match status" value="1"/>
</dbReference>
<keyword evidence="3" id="KW-1133">Transmembrane helix</keyword>
<name>A0A433SLX1_ELYCH</name>
<evidence type="ECO:0000256" key="1">
    <source>
        <dbReference type="ARBA" id="ARBA00004141"/>
    </source>
</evidence>
<dbReference type="GO" id="GO:0008028">
    <property type="term" value="F:monocarboxylic acid transmembrane transporter activity"/>
    <property type="evidence" value="ECO:0007669"/>
    <property type="project" value="TreeGrafter"/>
</dbReference>
<dbReference type="InterPro" id="IPR050327">
    <property type="entry name" value="Proton-linked_MCT"/>
</dbReference>
<feature type="transmembrane region" description="Helical" evidence="3">
    <location>
        <begin position="582"/>
        <end position="601"/>
    </location>
</feature>